<feature type="transmembrane region" description="Helical" evidence="7">
    <location>
        <begin position="39"/>
        <end position="65"/>
    </location>
</feature>
<feature type="transmembrane region" description="Helical" evidence="7">
    <location>
        <begin position="231"/>
        <end position="253"/>
    </location>
</feature>
<comment type="subcellular location">
    <subcellularLocation>
        <location evidence="1">Cell membrane</location>
        <topology evidence="1">Multi-pass membrane protein</topology>
    </subcellularLocation>
</comment>
<protein>
    <submittedName>
        <fullName evidence="9">MFS transporter</fullName>
    </submittedName>
</protein>
<feature type="transmembrane region" description="Helical" evidence="7">
    <location>
        <begin position="265"/>
        <end position="284"/>
    </location>
</feature>
<dbReference type="PANTHER" id="PTHR23513:SF6">
    <property type="entry name" value="MAJOR FACILITATOR SUPERFAMILY ASSOCIATED DOMAIN-CONTAINING PROTEIN"/>
    <property type="match status" value="1"/>
</dbReference>
<dbReference type="SUPFAM" id="SSF103473">
    <property type="entry name" value="MFS general substrate transporter"/>
    <property type="match status" value="1"/>
</dbReference>
<gene>
    <name evidence="9" type="ORF">AM506_14440</name>
</gene>
<comment type="caution">
    <text evidence="9">The sequence shown here is derived from an EMBL/GenBank/DDBJ whole genome shotgun (WGS) entry which is preliminary data.</text>
</comment>
<dbReference type="PANTHER" id="PTHR23513">
    <property type="entry name" value="INTEGRAL MEMBRANE EFFLUX PROTEIN-RELATED"/>
    <property type="match status" value="1"/>
</dbReference>
<reference evidence="9 10" key="1">
    <citation type="submission" date="2015-08" db="EMBL/GenBank/DDBJ databases">
        <title>Draft Genome Sequence of Bacillus vietnamensis UCD-SED5.</title>
        <authorList>
            <person name="Lee R.D."/>
            <person name="Jospin G."/>
            <person name="Lang J.M."/>
            <person name="Coil D.A."/>
            <person name="Eisen J.A."/>
        </authorList>
    </citation>
    <scope>NUCLEOTIDE SEQUENCE [LARGE SCALE GENOMIC DNA]</scope>
    <source>
        <strain evidence="9 10">UCD-SED5</strain>
    </source>
</reference>
<evidence type="ECO:0000313" key="10">
    <source>
        <dbReference type="Proteomes" id="UP000050398"/>
    </source>
</evidence>
<evidence type="ECO:0000256" key="4">
    <source>
        <dbReference type="ARBA" id="ARBA00022692"/>
    </source>
</evidence>
<evidence type="ECO:0000259" key="8">
    <source>
        <dbReference type="PROSITE" id="PS50850"/>
    </source>
</evidence>
<dbReference type="PROSITE" id="PS50850">
    <property type="entry name" value="MFS"/>
    <property type="match status" value="1"/>
</dbReference>
<evidence type="ECO:0000256" key="6">
    <source>
        <dbReference type="ARBA" id="ARBA00023136"/>
    </source>
</evidence>
<dbReference type="GO" id="GO:0005886">
    <property type="term" value="C:plasma membrane"/>
    <property type="evidence" value="ECO:0007669"/>
    <property type="project" value="UniProtKB-SubCell"/>
</dbReference>
<keyword evidence="3" id="KW-1003">Cell membrane</keyword>
<dbReference type="CDD" id="cd06173">
    <property type="entry name" value="MFS_MefA_like"/>
    <property type="match status" value="1"/>
</dbReference>
<evidence type="ECO:0000256" key="1">
    <source>
        <dbReference type="ARBA" id="ARBA00004651"/>
    </source>
</evidence>
<evidence type="ECO:0000256" key="5">
    <source>
        <dbReference type="ARBA" id="ARBA00022989"/>
    </source>
</evidence>
<dbReference type="PATRIC" id="fig|218284.4.peg.1068"/>
<feature type="transmembrane region" description="Helical" evidence="7">
    <location>
        <begin position="383"/>
        <end position="401"/>
    </location>
</feature>
<dbReference type="Pfam" id="PF05977">
    <property type="entry name" value="MFS_3"/>
    <property type="match status" value="1"/>
</dbReference>
<evidence type="ECO:0000256" key="3">
    <source>
        <dbReference type="ARBA" id="ARBA00022475"/>
    </source>
</evidence>
<evidence type="ECO:0000256" key="2">
    <source>
        <dbReference type="ARBA" id="ARBA00022448"/>
    </source>
</evidence>
<keyword evidence="2" id="KW-0813">Transport</keyword>
<dbReference type="InterPro" id="IPR010290">
    <property type="entry name" value="TM_effector"/>
</dbReference>
<feature type="transmembrane region" description="Helical" evidence="7">
    <location>
        <begin position="360"/>
        <end position="377"/>
    </location>
</feature>
<feature type="domain" description="Major facilitator superfamily (MFS) profile" evidence="8">
    <location>
        <begin position="229"/>
        <end position="408"/>
    </location>
</feature>
<keyword evidence="5 7" id="KW-1133">Transmembrane helix</keyword>
<dbReference type="EMBL" id="LIXZ01000011">
    <property type="protein sequence ID" value="KPL58894.1"/>
    <property type="molecule type" value="Genomic_DNA"/>
</dbReference>
<accession>A0A0P6W064</accession>
<keyword evidence="4 7" id="KW-0812">Transmembrane</keyword>
<dbReference type="GO" id="GO:0022857">
    <property type="term" value="F:transmembrane transporter activity"/>
    <property type="evidence" value="ECO:0007669"/>
    <property type="project" value="InterPro"/>
</dbReference>
<feature type="transmembrane region" description="Helical" evidence="7">
    <location>
        <begin position="153"/>
        <end position="173"/>
    </location>
</feature>
<dbReference type="InterPro" id="IPR036259">
    <property type="entry name" value="MFS_trans_sf"/>
</dbReference>
<name>A0A0P6W064_9BACI</name>
<dbReference type="AlphaFoldDB" id="A0A0P6W064"/>
<dbReference type="Proteomes" id="UP000050398">
    <property type="component" value="Unassembled WGS sequence"/>
</dbReference>
<feature type="transmembrane region" description="Helical" evidence="7">
    <location>
        <begin position="179"/>
        <end position="199"/>
    </location>
</feature>
<organism evidence="9 10">
    <name type="scientific">Rossellomorea vietnamensis</name>
    <dbReference type="NCBI Taxonomy" id="218284"/>
    <lineage>
        <taxon>Bacteria</taxon>
        <taxon>Bacillati</taxon>
        <taxon>Bacillota</taxon>
        <taxon>Bacilli</taxon>
        <taxon>Bacillales</taxon>
        <taxon>Bacillaceae</taxon>
        <taxon>Rossellomorea</taxon>
    </lineage>
</organism>
<feature type="transmembrane region" description="Helical" evidence="7">
    <location>
        <begin position="291"/>
        <end position="311"/>
    </location>
</feature>
<dbReference type="InterPro" id="IPR020846">
    <property type="entry name" value="MFS_dom"/>
</dbReference>
<dbReference type="RefSeq" id="WP_060673189.1">
    <property type="nucleotide sequence ID" value="NZ_LIXZ01000011.1"/>
</dbReference>
<proteinExistence type="predicted"/>
<dbReference type="InterPro" id="IPR022324">
    <property type="entry name" value="Bacilysin_exporter_BacE_put"/>
</dbReference>
<sequence>MGVRAVKLSQLADFPPLKKNYPVFRFMGGNLISFFGDQIYLIAIPLMVLSITGSPVSMGIVAALERLPILLQPFAGILSDRFNRKCLLLLCDLGRCILVGMIGILFIMGILEMWMVYPVVFGIGSLSQIYNTSQFASVPGLVRREDLQAVNSLNSGMFNLAVFFAPGVGGLIISFLNPGYALLVNSVSFLVSFLAIASLRMKREERDSSKQSIWREIREGVEFVIQTKPILYTNLAMVSSVFGTTLFLTLLVFHLKDSLDINTVMIGWLLSAGGVGAILGAVMSNFFRRWFSYRSILFTASVVGGLSILLFGLMDTYFWLVITNAAGTFCASMMSPCIITIRQTLSPDHLLGRVQATSRLMTWILMPIAAFLAGILAEAMGTNLTIVLAGALSTLASIPYLHHSLKEY</sequence>
<keyword evidence="6 7" id="KW-0472">Membrane</keyword>
<evidence type="ECO:0000256" key="7">
    <source>
        <dbReference type="SAM" id="Phobius"/>
    </source>
</evidence>
<dbReference type="Gene3D" id="1.20.1250.20">
    <property type="entry name" value="MFS general substrate transporter like domains"/>
    <property type="match status" value="1"/>
</dbReference>
<dbReference type="PRINTS" id="PR01988">
    <property type="entry name" value="EXPORTERBACE"/>
</dbReference>
<feature type="transmembrane region" description="Helical" evidence="7">
    <location>
        <begin position="317"/>
        <end position="339"/>
    </location>
</feature>
<dbReference type="OrthoDB" id="2276409at2"/>
<evidence type="ECO:0000313" key="9">
    <source>
        <dbReference type="EMBL" id="KPL58894.1"/>
    </source>
</evidence>